<keyword evidence="2" id="KW-0812">Transmembrane</keyword>
<dbReference type="EMBL" id="MUYU01000015">
    <property type="protein sequence ID" value="OOS23558.1"/>
    <property type="molecule type" value="Genomic_DNA"/>
</dbReference>
<comment type="caution">
    <text evidence="3">The sequence shown here is derived from an EMBL/GenBank/DDBJ whole genome shotgun (WGS) entry which is preliminary data.</text>
</comment>
<dbReference type="GO" id="GO:0016020">
    <property type="term" value="C:membrane"/>
    <property type="evidence" value="ECO:0007669"/>
    <property type="project" value="InterPro"/>
</dbReference>
<feature type="compositionally biased region" description="Basic and acidic residues" evidence="1">
    <location>
        <begin position="187"/>
        <end position="198"/>
    </location>
</feature>
<proteinExistence type="predicted"/>
<evidence type="ECO:0000256" key="2">
    <source>
        <dbReference type="SAM" id="Phobius"/>
    </source>
</evidence>
<sequence length="205" mass="21721">MGALVGIALVWFIIEMLVWYLVAQLPGMSGWYVFFWFVAAVFIGLNFIRKAAGTLNPMAQQVKAMQSGVIPNPANQPSEGLVAKAVASGIAGVLFLLPGLISDVVAVLLLLPFVQKMLTTKAKNYAMKNQDKLMQMMANQMGGKGFGAMGGQSPFGNMNGQNPFGQGNPFGGSPFGKSPFGGTTVDGDAKPVNKDVKRITSANDE</sequence>
<dbReference type="Proteomes" id="UP000189800">
    <property type="component" value="Unassembled WGS sequence"/>
</dbReference>
<feature type="transmembrane region" description="Helical" evidence="2">
    <location>
        <begin position="6"/>
        <end position="23"/>
    </location>
</feature>
<keyword evidence="2" id="KW-1133">Transmembrane helix</keyword>
<dbReference type="STRING" id="470453.B0680_06240"/>
<evidence type="ECO:0000256" key="1">
    <source>
        <dbReference type="SAM" id="MobiDB-lite"/>
    </source>
</evidence>
<dbReference type="InterPro" id="IPR007313">
    <property type="entry name" value="FxsA"/>
</dbReference>
<keyword evidence="2" id="KW-0472">Membrane</keyword>
<keyword evidence="4" id="KW-1185">Reference proteome</keyword>
<dbReference type="RefSeq" id="WP_078254238.1">
    <property type="nucleotide sequence ID" value="NZ_MUYU01000015.1"/>
</dbReference>
<evidence type="ECO:0008006" key="5">
    <source>
        <dbReference type="Google" id="ProtNLM"/>
    </source>
</evidence>
<dbReference type="PANTHER" id="PTHR35335">
    <property type="entry name" value="UPF0716 PROTEIN FXSA"/>
    <property type="match status" value="1"/>
</dbReference>
<dbReference type="Pfam" id="PF04186">
    <property type="entry name" value="FxsA"/>
    <property type="match status" value="1"/>
</dbReference>
<dbReference type="NCBIfam" id="NF008528">
    <property type="entry name" value="PRK11463.1-2"/>
    <property type="match status" value="1"/>
</dbReference>
<dbReference type="OrthoDB" id="6712592at2"/>
<accession>A0A1T0CMI0</accession>
<protein>
    <recommendedName>
        <fullName evidence="5">FxsA protein</fullName>
    </recommendedName>
</protein>
<reference evidence="3 4" key="1">
    <citation type="submission" date="2017-02" db="EMBL/GenBank/DDBJ databases">
        <title>Draft genome sequence of Moraxella pluranimalium CCUG 54913T type strain.</title>
        <authorList>
            <person name="Salva-Serra F."/>
            <person name="Engstrom-Jakobsson H."/>
            <person name="Thorell K."/>
            <person name="Jaen-Luchoro D."/>
            <person name="Gonzales-Siles L."/>
            <person name="Karlsson R."/>
            <person name="Yazdan S."/>
            <person name="Boulund F."/>
            <person name="Johnning A."/>
            <person name="Engstrand L."/>
            <person name="Kristiansson E."/>
            <person name="Moore E."/>
        </authorList>
    </citation>
    <scope>NUCLEOTIDE SEQUENCE [LARGE SCALE GENOMIC DNA]</scope>
    <source>
        <strain evidence="3 4">CCUG 54913</strain>
    </source>
</reference>
<evidence type="ECO:0000313" key="3">
    <source>
        <dbReference type="EMBL" id="OOS23558.1"/>
    </source>
</evidence>
<feature type="region of interest" description="Disordered" evidence="1">
    <location>
        <begin position="165"/>
        <end position="205"/>
    </location>
</feature>
<feature type="transmembrane region" description="Helical" evidence="2">
    <location>
        <begin position="30"/>
        <end position="48"/>
    </location>
</feature>
<dbReference type="PANTHER" id="PTHR35335:SF1">
    <property type="entry name" value="UPF0716 PROTEIN FXSA"/>
    <property type="match status" value="1"/>
</dbReference>
<name>A0A1T0CMI0_9GAMM</name>
<feature type="transmembrane region" description="Helical" evidence="2">
    <location>
        <begin position="90"/>
        <end position="114"/>
    </location>
</feature>
<dbReference type="AlphaFoldDB" id="A0A1T0CMI0"/>
<gene>
    <name evidence="3" type="ORF">B0680_06240</name>
</gene>
<evidence type="ECO:0000313" key="4">
    <source>
        <dbReference type="Proteomes" id="UP000189800"/>
    </source>
</evidence>
<organism evidence="3 4">
    <name type="scientific">Moraxella pluranimalium</name>
    <dbReference type="NCBI Taxonomy" id="470453"/>
    <lineage>
        <taxon>Bacteria</taxon>
        <taxon>Pseudomonadati</taxon>
        <taxon>Pseudomonadota</taxon>
        <taxon>Gammaproteobacteria</taxon>
        <taxon>Moraxellales</taxon>
        <taxon>Moraxellaceae</taxon>
        <taxon>Moraxella</taxon>
    </lineage>
</organism>